<dbReference type="EMBL" id="LKPO01000019">
    <property type="protein sequence ID" value="OLF91412.1"/>
    <property type="molecule type" value="Genomic_DNA"/>
</dbReference>
<evidence type="ECO:0000259" key="5">
    <source>
        <dbReference type="PROSITE" id="PS51781"/>
    </source>
</evidence>
<accession>A0A7Z1B2W1</accession>
<dbReference type="Proteomes" id="UP000185604">
    <property type="component" value="Unassembled WGS sequence"/>
</dbReference>
<evidence type="ECO:0000313" key="6">
    <source>
        <dbReference type="EMBL" id="OLF91412.1"/>
    </source>
</evidence>
<feature type="domain" description="SH3b" evidence="5">
    <location>
        <begin position="105"/>
        <end position="169"/>
    </location>
</feature>
<evidence type="ECO:0000256" key="2">
    <source>
        <dbReference type="ARBA" id="ARBA00023316"/>
    </source>
</evidence>
<dbReference type="InterPro" id="IPR003646">
    <property type="entry name" value="SH3-like_bac-type"/>
</dbReference>
<name>A0A7Z1B2W1_9BACI</name>
<dbReference type="GO" id="GO:0071555">
    <property type="term" value="P:cell wall organization"/>
    <property type="evidence" value="ECO:0007669"/>
    <property type="project" value="UniProtKB-KW"/>
</dbReference>
<dbReference type="GO" id="GO:0030288">
    <property type="term" value="C:outer membrane-bounded periplasmic space"/>
    <property type="evidence" value="ECO:0007669"/>
    <property type="project" value="TreeGrafter"/>
</dbReference>
<feature type="domain" description="SH3b" evidence="5">
    <location>
        <begin position="262"/>
        <end position="324"/>
    </location>
</feature>
<dbReference type="PROSITE" id="PS51781">
    <property type="entry name" value="SH3B"/>
    <property type="match status" value="4"/>
</dbReference>
<dbReference type="SUPFAM" id="SSF53187">
    <property type="entry name" value="Zn-dependent exopeptidases"/>
    <property type="match status" value="1"/>
</dbReference>
<keyword evidence="1" id="KW-0378">Hydrolase</keyword>
<dbReference type="Gene3D" id="2.30.30.40">
    <property type="entry name" value="SH3 Domains"/>
    <property type="match status" value="4"/>
</dbReference>
<gene>
    <name evidence="6" type="ORF">B4121_2890</name>
</gene>
<feature type="chain" id="PRO_5031258674" evidence="4">
    <location>
        <begin position="33"/>
        <end position="527"/>
    </location>
</feature>
<dbReference type="PANTHER" id="PTHR30404">
    <property type="entry name" value="N-ACETYLMURAMOYL-L-ALANINE AMIDASE"/>
    <property type="match status" value="1"/>
</dbReference>
<dbReference type="Gene3D" id="3.40.630.40">
    <property type="entry name" value="Zn-dependent exopeptidases"/>
    <property type="match status" value="1"/>
</dbReference>
<dbReference type="PIRSF" id="PIRSF037846">
    <property type="entry name" value="Autolysin_YrvJ_prd"/>
    <property type="match status" value="1"/>
</dbReference>
<dbReference type="InterPro" id="IPR036028">
    <property type="entry name" value="SH3-like_dom_sf"/>
</dbReference>
<dbReference type="Pfam" id="PF01520">
    <property type="entry name" value="Amidase_3"/>
    <property type="match status" value="1"/>
</dbReference>
<dbReference type="AlphaFoldDB" id="A0A7Z1B2W1"/>
<dbReference type="InterPro" id="IPR017293">
    <property type="entry name" value="N-acetylmuramoyl-L-ala_amidase"/>
</dbReference>
<dbReference type="GO" id="GO:0008745">
    <property type="term" value="F:N-acetylmuramoyl-L-alanine amidase activity"/>
    <property type="evidence" value="ECO:0007669"/>
    <property type="project" value="InterPro"/>
</dbReference>
<feature type="compositionally biased region" description="Low complexity" evidence="3">
    <location>
        <begin position="169"/>
        <end position="189"/>
    </location>
</feature>
<dbReference type="PANTHER" id="PTHR30404:SF7">
    <property type="entry name" value="CELL WALL AMIDASE LYTH-RELATED"/>
    <property type="match status" value="1"/>
</dbReference>
<evidence type="ECO:0000256" key="3">
    <source>
        <dbReference type="SAM" id="MobiDB-lite"/>
    </source>
</evidence>
<comment type="caution">
    <text evidence="6">The sequence shown here is derived from an EMBL/GenBank/DDBJ whole genome shotgun (WGS) entry which is preliminary data.</text>
</comment>
<dbReference type="GO" id="GO:0009253">
    <property type="term" value="P:peptidoglycan catabolic process"/>
    <property type="evidence" value="ECO:0007669"/>
    <property type="project" value="InterPro"/>
</dbReference>
<keyword evidence="4" id="KW-0732">Signal</keyword>
<dbReference type="InterPro" id="IPR050695">
    <property type="entry name" value="N-acetylmuramoyl_amidase_3"/>
</dbReference>
<dbReference type="SMART" id="SM00646">
    <property type="entry name" value="Ami_3"/>
    <property type="match status" value="1"/>
</dbReference>
<dbReference type="SUPFAM" id="SSF50044">
    <property type="entry name" value="SH3-domain"/>
    <property type="match status" value="1"/>
</dbReference>
<dbReference type="InterPro" id="IPR002508">
    <property type="entry name" value="MurNAc-LAA_cat"/>
</dbReference>
<feature type="domain" description="SH3b" evidence="5">
    <location>
        <begin position="34"/>
        <end position="96"/>
    </location>
</feature>
<dbReference type="SMART" id="SM00287">
    <property type="entry name" value="SH3b"/>
    <property type="match status" value="4"/>
</dbReference>
<organism evidence="6 7">
    <name type="scientific">Bacillus paralicheniformis</name>
    <dbReference type="NCBI Taxonomy" id="1648923"/>
    <lineage>
        <taxon>Bacteria</taxon>
        <taxon>Bacillati</taxon>
        <taxon>Bacillota</taxon>
        <taxon>Bacilli</taxon>
        <taxon>Bacillales</taxon>
        <taxon>Bacillaceae</taxon>
        <taxon>Bacillus</taxon>
    </lineage>
</organism>
<proteinExistence type="predicted"/>
<reference evidence="6 7" key="1">
    <citation type="journal article" date="2016" name="Front. Microbiol.">
        <title>High-Level Heat Resistance of Spores of Bacillus amyloliquefaciens and Bacillus licheniformis Results from the Presence of a spoVA Operon in a Tn1546 Transposon.</title>
        <authorList>
            <person name="Berendsen E.M."/>
            <person name="Koning R.A."/>
            <person name="Boekhorst J."/>
            <person name="de Jong A."/>
            <person name="Kuipers O.P."/>
            <person name="Wells-Bennik M.H."/>
        </authorList>
    </citation>
    <scope>NUCLEOTIDE SEQUENCE [LARGE SCALE GENOMIC DNA]</scope>
    <source>
        <strain evidence="6 7">B4121</strain>
    </source>
</reference>
<feature type="region of interest" description="Disordered" evidence="3">
    <location>
        <begin position="326"/>
        <end position="346"/>
    </location>
</feature>
<feature type="domain" description="SH3b" evidence="5">
    <location>
        <begin position="184"/>
        <end position="246"/>
    </location>
</feature>
<evidence type="ECO:0000256" key="4">
    <source>
        <dbReference type="SAM" id="SignalP"/>
    </source>
</evidence>
<dbReference type="CDD" id="cd02696">
    <property type="entry name" value="MurNAc-LAA"/>
    <property type="match status" value="1"/>
</dbReference>
<feature type="region of interest" description="Disordered" evidence="3">
    <location>
        <begin position="167"/>
        <end position="189"/>
    </location>
</feature>
<feature type="signal peptide" evidence="4">
    <location>
        <begin position="1"/>
        <end position="32"/>
    </location>
</feature>
<keyword evidence="2" id="KW-0961">Cell wall biogenesis/degradation</keyword>
<dbReference type="Pfam" id="PF08239">
    <property type="entry name" value="SH3_3"/>
    <property type="match status" value="4"/>
</dbReference>
<protein>
    <submittedName>
        <fullName evidence="6">N-acetylmuramoyl-L-alanine amidase</fullName>
    </submittedName>
</protein>
<evidence type="ECO:0000313" key="7">
    <source>
        <dbReference type="Proteomes" id="UP000185604"/>
    </source>
</evidence>
<evidence type="ECO:0000256" key="1">
    <source>
        <dbReference type="ARBA" id="ARBA00022801"/>
    </source>
</evidence>
<sequence length="527" mass="56692">MGNNMKKRTVLILSMMLAAQAAFYTSSNTASAAIGEAVIATDEINVRSGPGLSHEIVSVVSRNESYPILEERGDWVQIQLNGGQKGWVVSWLIKKKSQVSNGSDSAEGKVTSSEANLRIRKGPGTSYEVQGVFPEGEQADLLKTDGNWVKISYQNITGWVHSDYVNQGSGAKQSQSSSSRASSTKSGTVGVSTLNVRSTASHQGRIIASLQRNASVTILNEQHGWYEIEFNGQKGWVASHYILEGPKQKSGTSETSSGSGSKQQATIVYEGTNVRSGPSTSSAIVKRAGKGESYPIVSAKGDWYEIKLSNGDSAYVANWVVQTADQSGSAGDSKSAAPPLAKRSSASGTIKNKTVVIDAGHGGHDSGTIGTRGTLEKRLTIKTATLLAAKLRADGVNVYMTRNDDSFVSLQSRVATSHYRNADAFISIHYDSFANASVRGNTAYYYSPSKDRKLAADVQSEIEKHSPLPSRGVLFGDYFVLRENKQPAALFELGYLSHPQEEAVVSTNAYRERVTDGIRSGLENYFN</sequence>